<dbReference type="InterPro" id="IPR039261">
    <property type="entry name" value="FNR_nucleotide-bd"/>
</dbReference>
<proteinExistence type="predicted"/>
<dbReference type="EMBL" id="BMGC01000022">
    <property type="protein sequence ID" value="GGB38999.1"/>
    <property type="molecule type" value="Genomic_DNA"/>
</dbReference>
<dbReference type="Gene3D" id="3.40.50.80">
    <property type="entry name" value="Nucleotide-binding domain of ferredoxin-NADP reductase (FNR) module"/>
    <property type="match status" value="1"/>
</dbReference>
<evidence type="ECO:0000256" key="3">
    <source>
        <dbReference type="ARBA" id="ARBA00023014"/>
    </source>
</evidence>
<dbReference type="Pfam" id="PF00175">
    <property type="entry name" value="NAD_binding_1"/>
    <property type="match status" value="1"/>
</dbReference>
<dbReference type="Gene3D" id="2.40.30.10">
    <property type="entry name" value="Translation factors"/>
    <property type="match status" value="1"/>
</dbReference>
<dbReference type="InterPro" id="IPR017927">
    <property type="entry name" value="FAD-bd_FR_type"/>
</dbReference>
<organism evidence="5 6">
    <name type="scientific">Gordonia jinhuaensis</name>
    <dbReference type="NCBI Taxonomy" id="1517702"/>
    <lineage>
        <taxon>Bacteria</taxon>
        <taxon>Bacillati</taxon>
        <taxon>Actinomycetota</taxon>
        <taxon>Actinomycetes</taxon>
        <taxon>Mycobacteriales</taxon>
        <taxon>Gordoniaceae</taxon>
        <taxon>Gordonia</taxon>
    </lineage>
</organism>
<name>A0A916TCA1_9ACTN</name>
<evidence type="ECO:0000259" key="4">
    <source>
        <dbReference type="PROSITE" id="PS51384"/>
    </source>
</evidence>
<dbReference type="PRINTS" id="PR00410">
    <property type="entry name" value="PHEHYDRXLASE"/>
</dbReference>
<evidence type="ECO:0000313" key="5">
    <source>
        <dbReference type="EMBL" id="GGB38999.1"/>
    </source>
</evidence>
<dbReference type="RefSeq" id="WP_188587241.1">
    <property type="nucleotide sequence ID" value="NZ_BMGC01000022.1"/>
</dbReference>
<keyword evidence="2" id="KW-0479">Metal-binding</keyword>
<keyword evidence="3" id="KW-0411">Iron-sulfur</keyword>
<dbReference type="SUPFAM" id="SSF63380">
    <property type="entry name" value="Riboflavin synthase domain-like"/>
    <property type="match status" value="1"/>
</dbReference>
<dbReference type="PANTHER" id="PTHR47354">
    <property type="entry name" value="NADH OXIDOREDUCTASE HCR"/>
    <property type="match status" value="1"/>
</dbReference>
<protein>
    <submittedName>
        <fullName evidence="5">Oxidoreductase</fullName>
    </submittedName>
</protein>
<reference evidence="5" key="2">
    <citation type="submission" date="2020-09" db="EMBL/GenBank/DDBJ databases">
        <authorList>
            <person name="Sun Q."/>
            <person name="Zhou Y."/>
        </authorList>
    </citation>
    <scope>NUCLEOTIDE SEQUENCE</scope>
    <source>
        <strain evidence="5">CGMCC 1.12827</strain>
    </source>
</reference>
<gene>
    <name evidence="5" type="ORF">GCM10011489_28400</name>
</gene>
<dbReference type="GO" id="GO:0051537">
    <property type="term" value="F:2 iron, 2 sulfur cluster binding"/>
    <property type="evidence" value="ECO:0007669"/>
    <property type="project" value="UniProtKB-KW"/>
</dbReference>
<comment type="cofactor">
    <cofactor evidence="1">
        <name>FAD</name>
        <dbReference type="ChEBI" id="CHEBI:57692"/>
    </cofactor>
</comment>
<accession>A0A916TCA1</accession>
<dbReference type="PROSITE" id="PS51384">
    <property type="entry name" value="FAD_FR"/>
    <property type="match status" value="1"/>
</dbReference>
<reference evidence="5" key="1">
    <citation type="journal article" date="2014" name="Int. J. Syst. Evol. Microbiol.">
        <title>Complete genome sequence of Corynebacterium casei LMG S-19264T (=DSM 44701T), isolated from a smear-ripened cheese.</title>
        <authorList>
            <consortium name="US DOE Joint Genome Institute (JGI-PGF)"/>
            <person name="Walter F."/>
            <person name="Albersmeier A."/>
            <person name="Kalinowski J."/>
            <person name="Ruckert C."/>
        </authorList>
    </citation>
    <scope>NUCLEOTIDE SEQUENCE</scope>
    <source>
        <strain evidence="5">CGMCC 1.12827</strain>
    </source>
</reference>
<dbReference type="InterPro" id="IPR050415">
    <property type="entry name" value="MRET"/>
</dbReference>
<keyword evidence="6" id="KW-1185">Reference proteome</keyword>
<keyword evidence="2" id="KW-0001">2Fe-2S</keyword>
<dbReference type="InterPro" id="IPR001433">
    <property type="entry name" value="OxRdtase_FAD/NAD-bd"/>
</dbReference>
<evidence type="ECO:0000256" key="2">
    <source>
        <dbReference type="ARBA" id="ARBA00022714"/>
    </source>
</evidence>
<dbReference type="Pfam" id="PF00970">
    <property type="entry name" value="FAD_binding_6"/>
    <property type="match status" value="1"/>
</dbReference>
<dbReference type="SUPFAM" id="SSF52343">
    <property type="entry name" value="Ferredoxin reductase-like, C-terminal NADP-linked domain"/>
    <property type="match status" value="1"/>
</dbReference>
<feature type="domain" description="FAD-binding FR-type" evidence="4">
    <location>
        <begin position="2"/>
        <end position="103"/>
    </location>
</feature>
<evidence type="ECO:0000256" key="1">
    <source>
        <dbReference type="ARBA" id="ARBA00001974"/>
    </source>
</evidence>
<dbReference type="PANTHER" id="PTHR47354:SF5">
    <property type="entry name" value="PROTEIN RFBI"/>
    <property type="match status" value="1"/>
</dbReference>
<evidence type="ECO:0000313" key="6">
    <source>
        <dbReference type="Proteomes" id="UP000621454"/>
    </source>
</evidence>
<dbReference type="Proteomes" id="UP000621454">
    <property type="component" value="Unassembled WGS sequence"/>
</dbReference>
<keyword evidence="2" id="KW-0408">Iron</keyword>
<dbReference type="InterPro" id="IPR008333">
    <property type="entry name" value="Cbr1-like_FAD-bd_dom"/>
</dbReference>
<dbReference type="GO" id="GO:0016491">
    <property type="term" value="F:oxidoreductase activity"/>
    <property type="evidence" value="ECO:0007669"/>
    <property type="project" value="InterPro"/>
</dbReference>
<dbReference type="InterPro" id="IPR017938">
    <property type="entry name" value="Riboflavin_synthase-like_b-brl"/>
</dbReference>
<dbReference type="AlphaFoldDB" id="A0A916TCA1"/>
<comment type="caution">
    <text evidence="5">The sequence shown here is derived from an EMBL/GenBank/DDBJ whole genome shotgun (WGS) entry which is preliminary data.</text>
</comment>
<sequence>MSQWQLTTVVSSTMQTPTARTLSLALSQPFRALPGQHIDIRLTAEDGYSTARTYSLSDVREPGIAEITVEALADGEVSPYLVDVVEPGDPLEIFGPNGGWFTWDAADPHPVQLIAGGSGVAPLMSMIRTREVLAPATPFRLLYSVRSPERVYFRDEFALLTDHRRLPVDIMFTRPGGGSDRAAARLVAEEVSAATIPAADDPTVFICGTNQFVEFCAAAMIGAGHDPGRIRTERFGESAPIR</sequence>